<evidence type="ECO:0000313" key="1">
    <source>
        <dbReference type="EMBL" id="TDQ82021.1"/>
    </source>
</evidence>
<name>A0A4R6WRE1_9PROT</name>
<dbReference type="Proteomes" id="UP000295783">
    <property type="component" value="Unassembled WGS sequence"/>
</dbReference>
<comment type="caution">
    <text evidence="1">The sequence shown here is derived from an EMBL/GenBank/DDBJ whole genome shotgun (WGS) entry which is preliminary data.</text>
</comment>
<organism evidence="1 2">
    <name type="scientific">Dongia mobilis</name>
    <dbReference type="NCBI Taxonomy" id="578943"/>
    <lineage>
        <taxon>Bacteria</taxon>
        <taxon>Pseudomonadati</taxon>
        <taxon>Pseudomonadota</taxon>
        <taxon>Alphaproteobacteria</taxon>
        <taxon>Rhodospirillales</taxon>
        <taxon>Dongiaceae</taxon>
        <taxon>Dongia</taxon>
    </lineage>
</organism>
<sequence length="58" mass="6317">MAVFKTITSALSQRDSIRYPDRSSAIRYALDLVGGLVGRNLLDHVESLLSPNGTKGKQ</sequence>
<accession>A0A4R6WRE1</accession>
<dbReference type="AlphaFoldDB" id="A0A4R6WRE1"/>
<proteinExistence type="predicted"/>
<protein>
    <submittedName>
        <fullName evidence="1">Uncharacterized protein</fullName>
    </submittedName>
</protein>
<reference evidence="1 2" key="1">
    <citation type="submission" date="2019-03" db="EMBL/GenBank/DDBJ databases">
        <title>Genomic Encyclopedia of Type Strains, Phase III (KMG-III): the genomes of soil and plant-associated and newly described type strains.</title>
        <authorList>
            <person name="Whitman W."/>
        </authorList>
    </citation>
    <scope>NUCLEOTIDE SEQUENCE [LARGE SCALE GENOMIC DNA]</scope>
    <source>
        <strain evidence="1 2">CGMCC 1.7660</strain>
    </source>
</reference>
<evidence type="ECO:0000313" key="2">
    <source>
        <dbReference type="Proteomes" id="UP000295783"/>
    </source>
</evidence>
<gene>
    <name evidence="1" type="ORF">A8950_1841</name>
</gene>
<keyword evidence="2" id="KW-1185">Reference proteome</keyword>
<dbReference type="EMBL" id="SNYW01000008">
    <property type="protein sequence ID" value="TDQ82021.1"/>
    <property type="molecule type" value="Genomic_DNA"/>
</dbReference>